<feature type="compositionally biased region" description="Basic residues" evidence="1">
    <location>
        <begin position="253"/>
        <end position="263"/>
    </location>
</feature>
<protein>
    <recommendedName>
        <fullName evidence="4">Transposase</fullName>
    </recommendedName>
</protein>
<gene>
    <name evidence="2" type="ORF">GA0070603_6082</name>
</gene>
<dbReference type="EMBL" id="FMIB01000002">
    <property type="protein sequence ID" value="SCL71817.1"/>
    <property type="molecule type" value="Genomic_DNA"/>
</dbReference>
<sequence>MRRHAGAARFGYNQCLRLVKDALDGKRGGTVGKVPWSGFDLINAFNRWKRSGDAGRVMVAAGDGTVTVQVTGLAWRGEVCQQVFEEAAVDLGRGLSAYKASRTGHRRGRRVGFPRFKSKKRAPLSFRIRSRTSAAGRAGIRVGEHAPRTVTLPGIGTLTVRQDTRRLRRMLAKGRAKVVSATVSHRAGRWAVSLTCEAADLHEARRHQPNTDAAGWVGVDRGLSTFVAAARADGTQVLRVDGWPRPARAAVARQRRLSRKVTGKQRGSYNRARPQPGWAATTPAWPRSGAVSCTRSPTSWSIPTTGSPSRPSPSPACSATGAWRRRSPTRHGANWPANWPTSSSGAAANWPWSTAGTRRPRPAPHAGAWPPHCLCTSARSPARRAGIMPIGTTMPQSTSLSGPSSTTPSPGTSPQGARSPTPAEGKALARAHARAKPAPMTQEPHPPHPGRGADAREGRCLTTPPSYETGRNPAVAVLLRRAPEPAYR</sequence>
<evidence type="ECO:0008006" key="4">
    <source>
        <dbReference type="Google" id="ProtNLM"/>
    </source>
</evidence>
<evidence type="ECO:0000313" key="3">
    <source>
        <dbReference type="Proteomes" id="UP000198605"/>
    </source>
</evidence>
<dbReference type="Proteomes" id="UP000198605">
    <property type="component" value="Unassembled WGS sequence"/>
</dbReference>
<evidence type="ECO:0000313" key="2">
    <source>
        <dbReference type="EMBL" id="SCL71817.1"/>
    </source>
</evidence>
<keyword evidence="3" id="KW-1185">Reference proteome</keyword>
<feature type="compositionally biased region" description="Polar residues" evidence="1">
    <location>
        <begin position="291"/>
        <end position="300"/>
    </location>
</feature>
<feature type="region of interest" description="Disordered" evidence="1">
    <location>
        <begin position="388"/>
        <end position="475"/>
    </location>
</feature>
<feature type="compositionally biased region" description="Low complexity" evidence="1">
    <location>
        <begin position="397"/>
        <end position="414"/>
    </location>
</feature>
<name>A0A1C6W038_9ACTN</name>
<feature type="region of interest" description="Disordered" evidence="1">
    <location>
        <begin position="251"/>
        <end position="370"/>
    </location>
</feature>
<evidence type="ECO:0000256" key="1">
    <source>
        <dbReference type="SAM" id="MobiDB-lite"/>
    </source>
</evidence>
<reference evidence="3" key="1">
    <citation type="submission" date="2016-06" db="EMBL/GenBank/DDBJ databases">
        <authorList>
            <person name="Varghese N."/>
            <person name="Submissions Spin"/>
        </authorList>
    </citation>
    <scope>NUCLEOTIDE SEQUENCE [LARGE SCALE GENOMIC DNA]</scope>
    <source>
        <strain evidence="3">DSM 44151</strain>
    </source>
</reference>
<dbReference type="STRING" id="47854.GA0070603_6082"/>
<dbReference type="AlphaFoldDB" id="A0A1C6W038"/>
<accession>A0A1C6W038</accession>
<organism evidence="2 3">
    <name type="scientific">Micromonospora chersina</name>
    <dbReference type="NCBI Taxonomy" id="47854"/>
    <lineage>
        <taxon>Bacteria</taxon>
        <taxon>Bacillati</taxon>
        <taxon>Actinomycetota</taxon>
        <taxon>Actinomycetes</taxon>
        <taxon>Micromonosporales</taxon>
        <taxon>Micromonosporaceae</taxon>
        <taxon>Micromonospora</taxon>
    </lineage>
</organism>
<proteinExistence type="predicted"/>
<feature type="compositionally biased region" description="Polar residues" evidence="1">
    <location>
        <begin position="339"/>
        <end position="356"/>
    </location>
</feature>